<reference evidence="2" key="1">
    <citation type="submission" date="2012-08" db="EMBL/GenBank/DDBJ databases">
        <title>The Genome Sequence of Wuchereria bancrofti.</title>
        <authorList>
            <person name="Nutman T.B."/>
            <person name="Fink D.L."/>
            <person name="Russ C."/>
            <person name="Young S."/>
            <person name="Zeng Q."/>
            <person name="Koehrsen M."/>
            <person name="Alvarado L."/>
            <person name="Berlin A."/>
            <person name="Chapman S.B."/>
            <person name="Chen Z."/>
            <person name="Freedman E."/>
            <person name="Gellesch M."/>
            <person name="Goldberg J."/>
            <person name="Griggs A."/>
            <person name="Gujja S."/>
            <person name="Heilman E.R."/>
            <person name="Heiman D."/>
            <person name="Hepburn T."/>
            <person name="Howarth C."/>
            <person name="Jen D."/>
            <person name="Larson L."/>
            <person name="Lewis B."/>
            <person name="Mehta T."/>
            <person name="Park D."/>
            <person name="Pearson M."/>
            <person name="Roberts A."/>
            <person name="Saif S."/>
            <person name="Shea T."/>
            <person name="Shenoy N."/>
            <person name="Sisk P."/>
            <person name="Stolte C."/>
            <person name="Sykes S."/>
            <person name="Walk T."/>
            <person name="White J."/>
            <person name="Yandava C."/>
            <person name="Haas B."/>
            <person name="Henn M.R."/>
            <person name="Nusbaum C."/>
            <person name="Birren B."/>
        </authorList>
    </citation>
    <scope>NUCLEOTIDE SEQUENCE [LARGE SCALE GENOMIC DNA]</scope>
    <source>
        <strain evidence="2">NA</strain>
    </source>
</reference>
<dbReference type="EMBL" id="ADBV01014262">
    <property type="protein sequence ID" value="EJW73339.1"/>
    <property type="molecule type" value="Genomic_DNA"/>
</dbReference>
<evidence type="ECO:0000313" key="1">
    <source>
        <dbReference type="EMBL" id="EJW73339.1"/>
    </source>
</evidence>
<proteinExistence type="predicted"/>
<dbReference type="AlphaFoldDB" id="J9ED54"/>
<evidence type="ECO:0000313" key="2">
    <source>
        <dbReference type="Proteomes" id="UP000004810"/>
    </source>
</evidence>
<organism evidence="1 2">
    <name type="scientific">Wuchereria bancrofti</name>
    <dbReference type="NCBI Taxonomy" id="6293"/>
    <lineage>
        <taxon>Eukaryota</taxon>
        <taxon>Metazoa</taxon>
        <taxon>Ecdysozoa</taxon>
        <taxon>Nematoda</taxon>
        <taxon>Chromadorea</taxon>
        <taxon>Rhabditida</taxon>
        <taxon>Spirurina</taxon>
        <taxon>Spiruromorpha</taxon>
        <taxon>Filarioidea</taxon>
        <taxon>Onchocercidae</taxon>
        <taxon>Wuchereria</taxon>
    </lineage>
</organism>
<feature type="non-terminal residue" evidence="1">
    <location>
        <position position="137"/>
    </location>
</feature>
<accession>J9ED54</accession>
<dbReference type="Proteomes" id="UP000004810">
    <property type="component" value="Unassembled WGS sequence"/>
</dbReference>
<sequence>MKVAATNTKDEEGQTVTEAEAAVKWIENMQEQLSDLGPLSVNSTELNEQRTAIEKIYSAVLDMEGDITLLRAKLMNQMKKVRNSEQKATLDNLSAVWNPLLEETKIKHANAERASDLIHQLETLLKSLTVQVDENRL</sequence>
<dbReference type="SUPFAM" id="SSF46966">
    <property type="entry name" value="Spectrin repeat"/>
    <property type="match status" value="1"/>
</dbReference>
<comment type="caution">
    <text evidence="1">The sequence shown here is derived from an EMBL/GenBank/DDBJ whole genome shotgun (WGS) entry which is preliminary data.</text>
</comment>
<protein>
    <submittedName>
        <fullName evidence="1">Uncharacterized protein</fullName>
    </submittedName>
</protein>
<gene>
    <name evidence="1" type="ORF">WUBG_15755</name>
</gene>
<name>J9ED54_WUCBA</name>